<evidence type="ECO:0000259" key="2">
    <source>
        <dbReference type="Pfam" id="PF06808"/>
    </source>
</evidence>
<feature type="transmembrane region" description="Helical" evidence="1">
    <location>
        <begin position="435"/>
        <end position="460"/>
    </location>
</feature>
<dbReference type="EMBL" id="FQXJ01000005">
    <property type="protein sequence ID" value="SHH83058.1"/>
    <property type="molecule type" value="Genomic_DNA"/>
</dbReference>
<dbReference type="AlphaFoldDB" id="A0A1M5W6J5"/>
<name>A0A1M5W6J5_9FIRM</name>
<dbReference type="InterPro" id="IPR010656">
    <property type="entry name" value="DctM"/>
</dbReference>
<dbReference type="Proteomes" id="UP000183954">
    <property type="component" value="Unassembled WGS sequence"/>
</dbReference>
<feature type="transmembrane region" description="Helical" evidence="1">
    <location>
        <begin position="376"/>
        <end position="392"/>
    </location>
</feature>
<protein>
    <submittedName>
        <fullName evidence="3">TRAP transporter, 4TM/12TM fusion protein</fullName>
    </submittedName>
</protein>
<evidence type="ECO:0000313" key="4">
    <source>
        <dbReference type="Proteomes" id="UP000183954"/>
    </source>
</evidence>
<keyword evidence="4" id="KW-1185">Reference proteome</keyword>
<keyword evidence="1" id="KW-0472">Membrane</keyword>
<dbReference type="PANTHER" id="PTHR43849:SF2">
    <property type="entry name" value="BLL3936 PROTEIN"/>
    <property type="match status" value="1"/>
</dbReference>
<feature type="transmembrane region" description="Helical" evidence="1">
    <location>
        <begin position="557"/>
        <end position="575"/>
    </location>
</feature>
<keyword evidence="1" id="KW-1133">Transmembrane helix</keyword>
<dbReference type="RefSeq" id="WP_073028993.1">
    <property type="nucleotide sequence ID" value="NZ_FQXJ01000005.1"/>
</dbReference>
<gene>
    <name evidence="3" type="ORF">SAMN02746098_01475</name>
</gene>
<proteinExistence type="predicted"/>
<feature type="transmembrane region" description="Helical" evidence="1">
    <location>
        <begin position="49"/>
        <end position="70"/>
    </location>
</feature>
<reference evidence="4" key="1">
    <citation type="submission" date="2016-11" db="EMBL/GenBank/DDBJ databases">
        <authorList>
            <person name="Varghese N."/>
            <person name="Submissions S."/>
        </authorList>
    </citation>
    <scope>NUCLEOTIDE SEQUENCE [LARGE SCALE GENOMIC DNA]</scope>
    <source>
        <strain evidence="4">DSM 15449</strain>
    </source>
</reference>
<feature type="transmembrane region" description="Helical" evidence="1">
    <location>
        <begin position="466"/>
        <end position="489"/>
    </location>
</feature>
<evidence type="ECO:0000313" key="3">
    <source>
        <dbReference type="EMBL" id="SHH83058.1"/>
    </source>
</evidence>
<feature type="domain" description="TRAP C4-dicarboxylate transport system permease DctM subunit" evidence="2">
    <location>
        <begin position="147"/>
        <end position="584"/>
    </location>
</feature>
<sequence>MKDRQGTSDDNQVERLSADGIASEEVVQEFLEKYDKESQFRKFMPRTKLALLVSAIAVSFSLFHLWVAGFGALEAIKLRSVHLTFVMVLIFLLYPAHRKGMRNKPGIMDWAMVALSMVTGLYMVFANESLAMRGGLPITRDYIMGALGIVVVLEAGRRALGKELPILGVLFLLYAYFGEYIPGTFGHSGFSLNRIIAHMYLGSEGIFGVALGVSATFIFLFVLFGAFLGETGMAKLINDASMAMAGTSPGGPAKVAVFASGIMGTISGSAVANVATTGAFTIPLMKNIGYKPHFAGAVEAVASTGGQLMPPVMGAAAFIMAEFLNIPYKDIMLAALIPAFLYYLAVFTMVHLEAVKTGLVGVSRDKLPIMGVVMKERGHLILPLIAIVYLLMKGVTPTFAAFYGILTAIGASFLRKTTRMSWRGLLMALEMGAKGSVGVAIATAVVGFIVGVSSLTSLGITLGDNMIAFAHGNLFATLVLTMITAIILGMGMPTTAVYIVGATIAAPALLKLGIAPLAAHLFVFYFGNISNVTPPVALAAFTGAGIAGASPSRTGWAAARLASAGFLIPFIWIYSPALIAQGSLGEILLAAVTASIGIITLACAVQGYMLRTTNVIQRLFLFAAALGLIKPGLITDTVGISVLIIVFLWQRYQRNSKNTIRSAMSFDQTIER</sequence>
<feature type="transmembrane region" description="Helical" evidence="1">
    <location>
        <begin position="137"/>
        <end position="155"/>
    </location>
</feature>
<evidence type="ECO:0000256" key="1">
    <source>
        <dbReference type="SAM" id="Phobius"/>
    </source>
</evidence>
<feature type="transmembrane region" description="Helical" evidence="1">
    <location>
        <begin position="331"/>
        <end position="355"/>
    </location>
</feature>
<feature type="transmembrane region" description="Helical" evidence="1">
    <location>
        <begin position="620"/>
        <end position="649"/>
    </location>
</feature>
<keyword evidence="1" id="KW-0812">Transmembrane</keyword>
<organism evidence="3 4">
    <name type="scientific">Desulfosporosinus lacus DSM 15449</name>
    <dbReference type="NCBI Taxonomy" id="1121420"/>
    <lineage>
        <taxon>Bacteria</taxon>
        <taxon>Bacillati</taxon>
        <taxon>Bacillota</taxon>
        <taxon>Clostridia</taxon>
        <taxon>Eubacteriales</taxon>
        <taxon>Desulfitobacteriaceae</taxon>
        <taxon>Desulfosporosinus</taxon>
    </lineage>
</organism>
<feature type="transmembrane region" description="Helical" evidence="1">
    <location>
        <begin position="167"/>
        <end position="185"/>
    </location>
</feature>
<feature type="transmembrane region" description="Helical" evidence="1">
    <location>
        <begin position="205"/>
        <end position="228"/>
    </location>
</feature>
<accession>A0A1M5W6J5</accession>
<dbReference type="STRING" id="1121420.SAMN02746098_01475"/>
<dbReference type="InterPro" id="IPR011853">
    <property type="entry name" value="TRAP_DctM-Dct_fused"/>
</dbReference>
<feature type="transmembrane region" description="Helical" evidence="1">
    <location>
        <begin position="587"/>
        <end position="608"/>
    </location>
</feature>
<dbReference type="NCBIfam" id="TIGR02123">
    <property type="entry name" value="TRAP_fused"/>
    <property type="match status" value="1"/>
</dbReference>
<feature type="transmembrane region" description="Helical" evidence="1">
    <location>
        <begin position="76"/>
        <end position="95"/>
    </location>
</feature>
<feature type="transmembrane region" description="Helical" evidence="1">
    <location>
        <begin position="496"/>
        <end position="526"/>
    </location>
</feature>
<dbReference type="Pfam" id="PF06808">
    <property type="entry name" value="DctM"/>
    <property type="match status" value="1"/>
</dbReference>
<feature type="transmembrane region" description="Helical" evidence="1">
    <location>
        <begin position="107"/>
        <end position="125"/>
    </location>
</feature>
<dbReference type="PANTHER" id="PTHR43849">
    <property type="entry name" value="BLL3936 PROTEIN"/>
    <property type="match status" value="1"/>
</dbReference>
<feature type="transmembrane region" description="Helical" evidence="1">
    <location>
        <begin position="294"/>
        <end position="319"/>
    </location>
</feature>
<dbReference type="OrthoDB" id="9759894at2"/>